<dbReference type="STRING" id="310781.SAMN05216259_103260"/>
<sequence>MPELYVHVRWPDGRTQRCYSPSTVVEDHLTAGARYEVADFVARSRAALGEASERVRAKYGFACTAAAEQLARIEESAAAYPPGAQMTVESLVNPDGSPR</sequence>
<accession>A0A1G9ZQA1</accession>
<evidence type="ECO:0000313" key="2">
    <source>
        <dbReference type="Proteomes" id="UP000199341"/>
    </source>
</evidence>
<dbReference type="EMBL" id="FNIE01000003">
    <property type="protein sequence ID" value="SDN23549.1"/>
    <property type="molecule type" value="Genomic_DNA"/>
</dbReference>
<dbReference type="RefSeq" id="WP_218136623.1">
    <property type="nucleotide sequence ID" value="NZ_FNIE01000003.1"/>
</dbReference>
<organism evidence="1 2">
    <name type="scientific">Actinacidiphila guanduensis</name>
    <dbReference type="NCBI Taxonomy" id="310781"/>
    <lineage>
        <taxon>Bacteria</taxon>
        <taxon>Bacillati</taxon>
        <taxon>Actinomycetota</taxon>
        <taxon>Actinomycetes</taxon>
        <taxon>Kitasatosporales</taxon>
        <taxon>Streptomycetaceae</taxon>
        <taxon>Actinacidiphila</taxon>
    </lineage>
</organism>
<dbReference type="Proteomes" id="UP000199341">
    <property type="component" value="Unassembled WGS sequence"/>
</dbReference>
<dbReference type="AlphaFoldDB" id="A0A1G9ZQA1"/>
<proteinExistence type="predicted"/>
<reference evidence="1 2" key="1">
    <citation type="submission" date="2016-10" db="EMBL/GenBank/DDBJ databases">
        <authorList>
            <person name="de Groot N.N."/>
        </authorList>
    </citation>
    <scope>NUCLEOTIDE SEQUENCE [LARGE SCALE GENOMIC DNA]</scope>
    <source>
        <strain evidence="1 2">CGMCC 4.2022</strain>
    </source>
</reference>
<dbReference type="NCBIfam" id="TIGR04042">
    <property type="entry name" value="MSMEG_0570_fam"/>
    <property type="match status" value="1"/>
</dbReference>
<keyword evidence="2" id="KW-1185">Reference proteome</keyword>
<gene>
    <name evidence="1" type="ORF">SAMN05216259_103260</name>
</gene>
<evidence type="ECO:0000313" key="1">
    <source>
        <dbReference type="EMBL" id="SDN23549.1"/>
    </source>
</evidence>
<protein>
    <submittedName>
        <fullName evidence="1">MSMEG_0570 family protein</fullName>
    </submittedName>
</protein>
<name>A0A1G9ZQA1_9ACTN</name>
<dbReference type="InterPro" id="IPR023846">
    <property type="entry name" value="CHP04042_MSMEG0570"/>
</dbReference>